<dbReference type="CDD" id="cd00293">
    <property type="entry name" value="USP-like"/>
    <property type="match status" value="1"/>
</dbReference>
<dbReference type="EMBL" id="JAHYXK010000014">
    <property type="protein sequence ID" value="MBW7468432.1"/>
    <property type="molecule type" value="Genomic_DNA"/>
</dbReference>
<accession>A0ABS7CY31</accession>
<name>A0ABS7CY31_9BACT</name>
<gene>
    <name evidence="2" type="ORF">K0O23_15250</name>
</gene>
<keyword evidence="3" id="KW-1185">Reference proteome</keyword>
<dbReference type="InterPro" id="IPR006016">
    <property type="entry name" value="UspA"/>
</dbReference>
<evidence type="ECO:0000313" key="3">
    <source>
        <dbReference type="Proteomes" id="UP000813018"/>
    </source>
</evidence>
<feature type="domain" description="UspA" evidence="1">
    <location>
        <begin position="1"/>
        <end position="106"/>
    </location>
</feature>
<organism evidence="2 3">
    <name type="scientific">Pontibacter aydingkolensis</name>
    <dbReference type="NCBI Taxonomy" id="1911536"/>
    <lineage>
        <taxon>Bacteria</taxon>
        <taxon>Pseudomonadati</taxon>
        <taxon>Bacteroidota</taxon>
        <taxon>Cytophagia</taxon>
        <taxon>Cytophagales</taxon>
        <taxon>Hymenobacteraceae</taxon>
        <taxon>Pontibacter</taxon>
    </lineage>
</organism>
<dbReference type="RefSeq" id="WP_219878304.1">
    <property type="nucleotide sequence ID" value="NZ_JAHYXK010000014.1"/>
</dbReference>
<dbReference type="Pfam" id="PF00582">
    <property type="entry name" value="Usp"/>
    <property type="match status" value="1"/>
</dbReference>
<reference evidence="2 3" key="1">
    <citation type="journal article" date="2016" name="Int. J. Syst. Evol. Microbiol.">
        <title>Pontibacter aydingkolensis sp. nov., isolated from soil of a salt lake.</title>
        <authorList>
            <person name="Osman G."/>
            <person name="Zhang T."/>
            <person name="Lou K."/>
            <person name="Gao Y."/>
            <person name="Chang W."/>
            <person name="Lin Q."/>
            <person name="Yang H.M."/>
            <person name="Huo X.D."/>
            <person name="Wang N."/>
        </authorList>
    </citation>
    <scope>NUCLEOTIDE SEQUENCE [LARGE SCALE GENOMIC DNA]</scope>
    <source>
        <strain evidence="2 3">KACC 19255</strain>
    </source>
</reference>
<dbReference type="Proteomes" id="UP000813018">
    <property type="component" value="Unassembled WGS sequence"/>
</dbReference>
<comment type="caution">
    <text evidence="2">The sequence shown here is derived from an EMBL/GenBank/DDBJ whole genome shotgun (WGS) entry which is preliminary data.</text>
</comment>
<protein>
    <submittedName>
        <fullName evidence="2">Universal stress protein</fullName>
    </submittedName>
</protein>
<dbReference type="InterPro" id="IPR014729">
    <property type="entry name" value="Rossmann-like_a/b/a_fold"/>
</dbReference>
<dbReference type="SUPFAM" id="SSF52402">
    <property type="entry name" value="Adenine nucleotide alpha hydrolases-like"/>
    <property type="match status" value="1"/>
</dbReference>
<proteinExistence type="predicted"/>
<evidence type="ECO:0000313" key="2">
    <source>
        <dbReference type="EMBL" id="MBW7468432.1"/>
    </source>
</evidence>
<dbReference type="Gene3D" id="3.40.50.620">
    <property type="entry name" value="HUPs"/>
    <property type="match status" value="1"/>
</dbReference>
<sequence length="159" mass="17218">MKNILVSIDFSSCARMVALCTAELAQAAGARLILFHVYQAEAAETEGETDTTSERFVQAQLDKLARQLHSKTGVSITRLMKPATVANEAMEIAKLVKADIAVVCDHSLQSKDILIYNYHNLPVITAATAFTLDSDNFKQHLSAQLNSLGCSPAPLLEAI</sequence>
<evidence type="ECO:0000259" key="1">
    <source>
        <dbReference type="Pfam" id="PF00582"/>
    </source>
</evidence>